<organism evidence="1 2">
    <name type="scientific">Ficus carica</name>
    <name type="common">Common fig</name>
    <dbReference type="NCBI Taxonomy" id="3494"/>
    <lineage>
        <taxon>Eukaryota</taxon>
        <taxon>Viridiplantae</taxon>
        <taxon>Streptophyta</taxon>
        <taxon>Embryophyta</taxon>
        <taxon>Tracheophyta</taxon>
        <taxon>Spermatophyta</taxon>
        <taxon>Magnoliopsida</taxon>
        <taxon>eudicotyledons</taxon>
        <taxon>Gunneridae</taxon>
        <taxon>Pentapetalae</taxon>
        <taxon>rosids</taxon>
        <taxon>fabids</taxon>
        <taxon>Rosales</taxon>
        <taxon>Moraceae</taxon>
        <taxon>Ficeae</taxon>
        <taxon>Ficus</taxon>
    </lineage>
</organism>
<evidence type="ECO:0000313" key="1">
    <source>
        <dbReference type="EMBL" id="GMN39836.1"/>
    </source>
</evidence>
<name>A0AA88D296_FICCA</name>
<gene>
    <name evidence="1" type="ORF">TIFTF001_009068</name>
</gene>
<comment type="caution">
    <text evidence="1">The sequence shown here is derived from an EMBL/GenBank/DDBJ whole genome shotgun (WGS) entry which is preliminary data.</text>
</comment>
<proteinExistence type="predicted"/>
<protein>
    <submittedName>
        <fullName evidence="1">Uncharacterized protein</fullName>
    </submittedName>
</protein>
<dbReference type="EMBL" id="BTGU01000010">
    <property type="protein sequence ID" value="GMN39836.1"/>
    <property type="molecule type" value="Genomic_DNA"/>
</dbReference>
<dbReference type="Proteomes" id="UP001187192">
    <property type="component" value="Unassembled WGS sequence"/>
</dbReference>
<accession>A0AA88D296</accession>
<reference evidence="1" key="1">
    <citation type="submission" date="2023-07" db="EMBL/GenBank/DDBJ databases">
        <title>draft genome sequence of fig (Ficus carica).</title>
        <authorList>
            <person name="Takahashi T."/>
            <person name="Nishimura K."/>
        </authorList>
    </citation>
    <scope>NUCLEOTIDE SEQUENCE</scope>
</reference>
<sequence>MKVALLLKKVKLVWLSFKLRKWHIPKGMRLSQELNREVGASMASEAAVDGA</sequence>
<keyword evidence="2" id="KW-1185">Reference proteome</keyword>
<evidence type="ECO:0000313" key="2">
    <source>
        <dbReference type="Proteomes" id="UP001187192"/>
    </source>
</evidence>
<dbReference type="AlphaFoldDB" id="A0AA88D296"/>